<dbReference type="Pfam" id="PF00561">
    <property type="entry name" value="Abhydrolase_1"/>
    <property type="match status" value="1"/>
</dbReference>
<name>A0AAW9SIU2_9BACT</name>
<evidence type="ECO:0000313" key="3">
    <source>
        <dbReference type="Proteomes" id="UP001403385"/>
    </source>
</evidence>
<dbReference type="InterPro" id="IPR000073">
    <property type="entry name" value="AB_hydrolase_1"/>
</dbReference>
<dbReference type="PRINTS" id="PR00111">
    <property type="entry name" value="ABHYDROLASE"/>
</dbReference>
<keyword evidence="2" id="KW-0378">Hydrolase</keyword>
<organism evidence="2 3">
    <name type="scientific">Rapidithrix thailandica</name>
    <dbReference type="NCBI Taxonomy" id="413964"/>
    <lineage>
        <taxon>Bacteria</taxon>
        <taxon>Pseudomonadati</taxon>
        <taxon>Bacteroidota</taxon>
        <taxon>Cytophagia</taxon>
        <taxon>Cytophagales</taxon>
        <taxon>Flammeovirgaceae</taxon>
        <taxon>Rapidithrix</taxon>
    </lineage>
</organism>
<dbReference type="InterPro" id="IPR029058">
    <property type="entry name" value="AB_hydrolase_fold"/>
</dbReference>
<comment type="caution">
    <text evidence="2">The sequence shown here is derived from an EMBL/GenBank/DDBJ whole genome shotgun (WGS) entry which is preliminary data.</text>
</comment>
<feature type="domain" description="AB hydrolase-1" evidence="1">
    <location>
        <begin position="65"/>
        <end position="204"/>
    </location>
</feature>
<proteinExistence type="predicted"/>
<dbReference type="PANTHER" id="PTHR46331:SF2">
    <property type="entry name" value="VALACYCLOVIR HYDROLASE"/>
    <property type="match status" value="1"/>
</dbReference>
<dbReference type="EMBL" id="JBDKWZ010000015">
    <property type="protein sequence ID" value="MEN7550611.1"/>
    <property type="molecule type" value="Genomic_DNA"/>
</dbReference>
<dbReference type="RefSeq" id="WP_346823393.1">
    <property type="nucleotide sequence ID" value="NZ_JBDKWZ010000015.1"/>
</dbReference>
<reference evidence="2 3" key="1">
    <citation type="submission" date="2024-04" db="EMBL/GenBank/DDBJ databases">
        <title>Novel genus in family Flammeovirgaceae.</title>
        <authorList>
            <person name="Nguyen T.H."/>
            <person name="Vuong T.Q."/>
            <person name="Le H."/>
            <person name="Kim S.-G."/>
        </authorList>
    </citation>
    <scope>NUCLEOTIDE SEQUENCE [LARGE SCALE GENOMIC DNA]</scope>
    <source>
        <strain evidence="2 3">JCM 23209</strain>
    </source>
</reference>
<dbReference type="AlphaFoldDB" id="A0AAW9SIU2"/>
<dbReference type="Proteomes" id="UP001403385">
    <property type="component" value="Unassembled WGS sequence"/>
</dbReference>
<dbReference type="Gene3D" id="3.40.50.1820">
    <property type="entry name" value="alpha/beta hydrolase"/>
    <property type="match status" value="1"/>
</dbReference>
<dbReference type="SUPFAM" id="SSF53474">
    <property type="entry name" value="alpha/beta-Hydrolases"/>
    <property type="match status" value="1"/>
</dbReference>
<dbReference type="PANTHER" id="PTHR46331">
    <property type="entry name" value="VALACYCLOVIR HYDROLASE"/>
    <property type="match status" value="1"/>
</dbReference>
<evidence type="ECO:0000313" key="2">
    <source>
        <dbReference type="EMBL" id="MEN7550611.1"/>
    </source>
</evidence>
<gene>
    <name evidence="2" type="ORF">AAG747_22015</name>
</gene>
<keyword evidence="3" id="KW-1185">Reference proteome</keyword>
<evidence type="ECO:0000259" key="1">
    <source>
        <dbReference type="Pfam" id="PF00561"/>
    </source>
</evidence>
<protein>
    <submittedName>
        <fullName evidence="2">Alpha/beta hydrolase</fullName>
    </submittedName>
</protein>
<accession>A0AAW9SIU2</accession>
<dbReference type="GO" id="GO:0017171">
    <property type="term" value="F:serine hydrolase activity"/>
    <property type="evidence" value="ECO:0007669"/>
    <property type="project" value="TreeGrafter"/>
</dbReference>
<sequence>MKTINYNPISLWANLFLFFIAMSGGYMAKAQQNAHSSVKKPEAITGYAPVNGLKIYYEVYGKGQPIVLLHGAYMTVHKAFDEMIAALSESRQVILAEMQGHGRTADIDRPITYEFMADDVAALMEYLNIEKADIFGYSMGGGTALQVAIRHPEKVRKLVVASATYQSEGMYPELLKMISTITPEMFKDTPFKKEYDQLAPRPGDWPALVEKLKTLDETPQNWPAESIRSIQSPTMLILGDADVIRPEHTVEMFRLLGGGVMGDITGLPDARLAILPGTTHTGVMEQTDWLLSMIPPFLNVPVTDKVEVSVGEK</sequence>